<feature type="compositionally biased region" description="Low complexity" evidence="5">
    <location>
        <begin position="262"/>
        <end position="271"/>
    </location>
</feature>
<evidence type="ECO:0000256" key="3">
    <source>
        <dbReference type="ARBA" id="ARBA00023110"/>
    </source>
</evidence>
<protein>
    <recommendedName>
        <fullName evidence="2">peptidylprolyl isomerase</fullName>
        <ecNumber evidence="2">5.2.1.8</ecNumber>
    </recommendedName>
</protein>
<dbReference type="Gramene" id="EME32354">
    <property type="protein sequence ID" value="EME32354"/>
    <property type="gene ID" value="Gasu_04460"/>
</dbReference>
<evidence type="ECO:0000256" key="4">
    <source>
        <dbReference type="ARBA" id="ARBA00023235"/>
    </source>
</evidence>
<dbReference type="GO" id="GO:0005829">
    <property type="term" value="C:cytosol"/>
    <property type="evidence" value="ECO:0007669"/>
    <property type="project" value="TreeGrafter"/>
</dbReference>
<dbReference type="OrthoDB" id="193499at2759"/>
<dbReference type="STRING" id="130081.M2Y944"/>
<proteinExistence type="predicted"/>
<dbReference type="GO" id="GO:0006457">
    <property type="term" value="P:protein folding"/>
    <property type="evidence" value="ECO:0007669"/>
    <property type="project" value="TreeGrafter"/>
</dbReference>
<feature type="domain" description="PPIase cyclophilin-type" evidence="6">
    <location>
        <begin position="10"/>
        <end position="174"/>
    </location>
</feature>
<dbReference type="SUPFAM" id="SSF50891">
    <property type="entry name" value="Cyclophilin-like"/>
    <property type="match status" value="1"/>
</dbReference>
<sequence>MTIQSNPRVYLDVAVEQDKPKTMVFQLFADLVPKTVENFRALCTGEKGYDANGVRLCYKNTKILKIIPGFAIHCGDIENNDGTGGVSIYGAQFEDEKFALKHVRAGLLSMVSSGPNSNQSQFYILLNPAPQLDGKQVVFGCIEEGLQVLRWLEKLEIADQDRPLRPVTIVSCGELGKSKRSEPLPNSKQSMEQQKTTQGEKGESRERRRRRKRSSSSPSDSASDNGKLDSYSEESERHRKRTSRRGASRDKNRKSRHERGNSSPSVSPPGSHRNGSRRSSPPYARHKETRPSPKNLMYKEEEEAAFVMSPKLKWNQEWMLCHALQQVIISAISIDSYSIPLRIHWVTCFTKCN</sequence>
<dbReference type="OMA" id="FRYRHTK"/>
<dbReference type="RefSeq" id="XP_005708874.1">
    <property type="nucleotide sequence ID" value="XM_005708817.1"/>
</dbReference>
<evidence type="ECO:0000259" key="6">
    <source>
        <dbReference type="PROSITE" id="PS50072"/>
    </source>
</evidence>
<accession>M2Y944</accession>
<comment type="catalytic activity">
    <reaction evidence="1">
        <text>[protein]-peptidylproline (omega=180) = [protein]-peptidylproline (omega=0)</text>
        <dbReference type="Rhea" id="RHEA:16237"/>
        <dbReference type="Rhea" id="RHEA-COMP:10747"/>
        <dbReference type="Rhea" id="RHEA-COMP:10748"/>
        <dbReference type="ChEBI" id="CHEBI:83833"/>
        <dbReference type="ChEBI" id="CHEBI:83834"/>
        <dbReference type="EC" id="5.2.1.8"/>
    </reaction>
</comment>
<reference evidence="8" key="1">
    <citation type="journal article" date="2013" name="Science">
        <title>Gene transfer from bacteria and archaea facilitated evolution of an extremophilic eukaryote.</title>
        <authorList>
            <person name="Schonknecht G."/>
            <person name="Chen W.H."/>
            <person name="Ternes C.M."/>
            <person name="Barbier G.G."/>
            <person name="Shrestha R.P."/>
            <person name="Stanke M."/>
            <person name="Brautigam A."/>
            <person name="Baker B.J."/>
            <person name="Banfield J.F."/>
            <person name="Garavito R.M."/>
            <person name="Carr K."/>
            <person name="Wilkerson C."/>
            <person name="Rensing S.A."/>
            <person name="Gagneul D."/>
            <person name="Dickenson N.E."/>
            <person name="Oesterhelt C."/>
            <person name="Lercher M.J."/>
            <person name="Weber A.P."/>
        </authorList>
    </citation>
    <scope>NUCLEOTIDE SEQUENCE [LARGE SCALE GENOMIC DNA]</scope>
    <source>
        <strain evidence="8">074W</strain>
    </source>
</reference>
<dbReference type="PRINTS" id="PR00153">
    <property type="entry name" value="CSAPPISMRASE"/>
</dbReference>
<feature type="region of interest" description="Disordered" evidence="5">
    <location>
        <begin position="176"/>
        <end position="297"/>
    </location>
</feature>
<keyword evidence="4 7" id="KW-0413">Isomerase</keyword>
<evidence type="ECO:0000313" key="8">
    <source>
        <dbReference type="Proteomes" id="UP000030680"/>
    </source>
</evidence>
<dbReference type="PROSITE" id="PS50072">
    <property type="entry name" value="CSA_PPIASE_2"/>
    <property type="match status" value="1"/>
</dbReference>
<gene>
    <name evidence="7" type="ORF">Gasu_04460</name>
</gene>
<dbReference type="Gene3D" id="2.40.100.10">
    <property type="entry name" value="Cyclophilin-like"/>
    <property type="match status" value="1"/>
</dbReference>
<dbReference type="PANTHER" id="PTHR11071">
    <property type="entry name" value="PEPTIDYL-PROLYL CIS-TRANS ISOMERASE"/>
    <property type="match status" value="1"/>
</dbReference>
<dbReference type="PANTHER" id="PTHR11071:SF561">
    <property type="entry name" value="PEPTIDYL-PROLYL CIS-TRANS ISOMERASE D-RELATED"/>
    <property type="match status" value="1"/>
</dbReference>
<dbReference type="GeneID" id="17090943"/>
<dbReference type="GO" id="GO:0003755">
    <property type="term" value="F:peptidyl-prolyl cis-trans isomerase activity"/>
    <property type="evidence" value="ECO:0007669"/>
    <property type="project" value="UniProtKB-KW"/>
</dbReference>
<dbReference type="GO" id="GO:0016018">
    <property type="term" value="F:cyclosporin A binding"/>
    <property type="evidence" value="ECO:0007669"/>
    <property type="project" value="TreeGrafter"/>
</dbReference>
<evidence type="ECO:0000256" key="5">
    <source>
        <dbReference type="SAM" id="MobiDB-lite"/>
    </source>
</evidence>
<dbReference type="EMBL" id="KB454486">
    <property type="protein sequence ID" value="EME32354.1"/>
    <property type="molecule type" value="Genomic_DNA"/>
</dbReference>
<keyword evidence="8" id="KW-1185">Reference proteome</keyword>
<feature type="compositionally biased region" description="Basic residues" evidence="5">
    <location>
        <begin position="238"/>
        <end position="257"/>
    </location>
</feature>
<dbReference type="Pfam" id="PF00160">
    <property type="entry name" value="Pro_isomerase"/>
    <property type="match status" value="1"/>
</dbReference>
<evidence type="ECO:0000256" key="2">
    <source>
        <dbReference type="ARBA" id="ARBA00013194"/>
    </source>
</evidence>
<name>M2Y944_GALSU</name>
<organism evidence="7 8">
    <name type="scientific">Galdieria sulphuraria</name>
    <name type="common">Red alga</name>
    <dbReference type="NCBI Taxonomy" id="130081"/>
    <lineage>
        <taxon>Eukaryota</taxon>
        <taxon>Rhodophyta</taxon>
        <taxon>Bangiophyceae</taxon>
        <taxon>Galdieriales</taxon>
        <taxon>Galdieriaceae</taxon>
        <taxon>Galdieria</taxon>
    </lineage>
</organism>
<dbReference type="EC" id="5.2.1.8" evidence="2"/>
<dbReference type="FunFam" id="2.40.100.10:FF:000025">
    <property type="entry name" value="Peptidyl-prolyl cis-trans isomerase CYP19-2"/>
    <property type="match status" value="1"/>
</dbReference>
<dbReference type="AlphaFoldDB" id="M2Y944"/>
<feature type="compositionally biased region" description="Polar residues" evidence="5">
    <location>
        <begin position="184"/>
        <end position="197"/>
    </location>
</feature>
<dbReference type="InterPro" id="IPR002130">
    <property type="entry name" value="Cyclophilin-type_PPIase_dom"/>
</dbReference>
<dbReference type="Proteomes" id="UP000030680">
    <property type="component" value="Unassembled WGS sequence"/>
</dbReference>
<dbReference type="eggNOG" id="KOG0865">
    <property type="taxonomic scope" value="Eukaryota"/>
</dbReference>
<dbReference type="KEGG" id="gsl:Gasu_04460"/>
<evidence type="ECO:0000313" key="7">
    <source>
        <dbReference type="EMBL" id="EME32354.1"/>
    </source>
</evidence>
<dbReference type="InterPro" id="IPR029000">
    <property type="entry name" value="Cyclophilin-like_dom_sf"/>
</dbReference>
<keyword evidence="3" id="KW-0697">Rotamase</keyword>
<evidence type="ECO:0000256" key="1">
    <source>
        <dbReference type="ARBA" id="ARBA00000971"/>
    </source>
</evidence>